<reference evidence="1 2" key="1">
    <citation type="submission" date="2017-12" db="EMBL/GenBank/DDBJ databases">
        <title>Integrating genomic resources of turbot (Scophthalmus maximus) in depth evaluation of genetic and physical mapping variation across individuals.</title>
        <authorList>
            <person name="Martinez P."/>
        </authorList>
    </citation>
    <scope>NUCLEOTIDE SEQUENCE [LARGE SCALE GENOMIC DNA]</scope>
</reference>
<keyword evidence="2" id="KW-1185">Reference proteome</keyword>
<accession>A0A2U9CIE8</accession>
<gene>
    <name evidence="1" type="ORF">SMAX5B_008935</name>
</gene>
<protein>
    <submittedName>
        <fullName evidence="1">Uncharacterized protein</fullName>
    </submittedName>
</protein>
<evidence type="ECO:0000313" key="2">
    <source>
        <dbReference type="Proteomes" id="UP000246464"/>
    </source>
</evidence>
<proteinExistence type="predicted"/>
<organism evidence="1 2">
    <name type="scientific">Scophthalmus maximus</name>
    <name type="common">Turbot</name>
    <name type="synonym">Psetta maxima</name>
    <dbReference type="NCBI Taxonomy" id="52904"/>
    <lineage>
        <taxon>Eukaryota</taxon>
        <taxon>Metazoa</taxon>
        <taxon>Chordata</taxon>
        <taxon>Craniata</taxon>
        <taxon>Vertebrata</taxon>
        <taxon>Euteleostomi</taxon>
        <taxon>Actinopterygii</taxon>
        <taxon>Neopterygii</taxon>
        <taxon>Teleostei</taxon>
        <taxon>Neoteleostei</taxon>
        <taxon>Acanthomorphata</taxon>
        <taxon>Carangaria</taxon>
        <taxon>Pleuronectiformes</taxon>
        <taxon>Pleuronectoidei</taxon>
        <taxon>Scophthalmidae</taxon>
        <taxon>Scophthalmus</taxon>
    </lineage>
</organism>
<name>A0A2U9CIE8_SCOMX</name>
<dbReference type="AlphaFoldDB" id="A0A2U9CIE8"/>
<evidence type="ECO:0000313" key="1">
    <source>
        <dbReference type="EMBL" id="AWP16003.1"/>
    </source>
</evidence>
<sequence>MVLESVDLPACPENEGSEVVVGKKHRVPKTLLRRFQGSRRANLINEGATAILLNRVFISSLFPKPSVGADVKVLFVFPLKYLKNHGTKILMFVVVMMM</sequence>
<dbReference type="EMBL" id="CP026259">
    <property type="protein sequence ID" value="AWP16003.1"/>
    <property type="molecule type" value="Genomic_DNA"/>
</dbReference>
<dbReference type="Proteomes" id="UP000246464">
    <property type="component" value="Chromosome 17"/>
</dbReference>